<evidence type="ECO:0000313" key="2">
    <source>
        <dbReference type="EMBL" id="AIX29743.1"/>
    </source>
</evidence>
<dbReference type="RefSeq" id="YP_009134565.1">
    <property type="nucleotide sequence ID" value="NC_026928.1"/>
</dbReference>
<sequence>MLSIHWQMPIVVYEFKQHQKLKQSLLNSIQSMPAYSINNISKCDYNSGYTKPYWNILSPAIKLTIHNILSKLDITDGKLSTPWYQQYHTNDSHNWHRHPNCTYNVVYYLELPGNTPPTLLRHPLTKELITPSVHEGSILLFPSCIQHCSPINQSTHRKTIIAFNIE</sequence>
<dbReference type="EMBL" id="KJ019156">
    <property type="protein sequence ID" value="AIX44982.1"/>
    <property type="molecule type" value="Genomic_DNA"/>
</dbReference>
<accession>A0A0E3F1U0</accession>
<keyword evidence="5" id="KW-1185">Reference proteome</keyword>
<dbReference type="EMBL" id="KJ019094">
    <property type="protein sequence ID" value="AIX29743.1"/>
    <property type="molecule type" value="Genomic_DNA"/>
</dbReference>
<dbReference type="GeneID" id="24172207"/>
<evidence type="ECO:0008006" key="6">
    <source>
        <dbReference type="Google" id="ProtNLM"/>
    </source>
</evidence>
<proteinExistence type="predicted"/>
<organism evidence="1 5">
    <name type="scientific">Synechococcus phage ACG-2014e</name>
    <dbReference type="NCBI Taxonomy" id="1493510"/>
    <lineage>
        <taxon>Viruses</taxon>
        <taxon>Duplodnaviria</taxon>
        <taxon>Heunggongvirae</taxon>
        <taxon>Uroviricota</taxon>
        <taxon>Caudoviricetes</taxon>
        <taxon>Pantevenvirales</taxon>
        <taxon>Kyanoviridae</taxon>
        <taxon>Chalconvirus</taxon>
        <taxon>Chalconvirus acg2014e</taxon>
    </lineage>
</organism>
<protein>
    <recommendedName>
        <fullName evidence="6">2OG-Fe(II) oxygenase</fullName>
    </recommendedName>
</protein>
<evidence type="ECO:0000313" key="1">
    <source>
        <dbReference type="EMBL" id="AIX20527.1"/>
    </source>
</evidence>
<evidence type="ECO:0000313" key="4">
    <source>
        <dbReference type="Proteomes" id="UP000033005"/>
    </source>
</evidence>
<name>A0A0E3F1U0_9CAUD</name>
<dbReference type="Proteomes" id="UP000033005">
    <property type="component" value="Segment"/>
</dbReference>
<gene>
    <name evidence="3" type="ORF">Syn7803C2_63</name>
    <name evidence="1" type="ORF">Syn7803C85_64</name>
    <name evidence="2" type="ORF">Syn7803US33_62</name>
</gene>
<reference evidence="4 5" key="1">
    <citation type="submission" date="2013-12" db="EMBL/GenBank/DDBJ databases">
        <title>Ecological redundancy of diverse viral populations within a natural community.</title>
        <authorList>
            <person name="Gregory A.C."/>
            <person name="LaButti K."/>
            <person name="Copeland A."/>
            <person name="Woyke T."/>
            <person name="Sullivan M.B."/>
        </authorList>
    </citation>
    <scope>NUCLEOTIDE SEQUENCE [LARGE SCALE GENOMIC DNA]</scope>
    <source>
        <strain evidence="3">Syn7803C2</strain>
        <strain evidence="1">Syn7803C85</strain>
        <strain evidence="2">Syn7803US33</strain>
    </source>
</reference>
<evidence type="ECO:0000313" key="5">
    <source>
        <dbReference type="Proteomes" id="UP000185283"/>
    </source>
</evidence>
<dbReference type="Gene3D" id="2.60.120.620">
    <property type="entry name" value="q2cbj1_9rhob like domain"/>
    <property type="match status" value="1"/>
</dbReference>
<dbReference type="EMBL" id="KJ019054">
    <property type="protein sequence ID" value="AIX20527.1"/>
    <property type="molecule type" value="Genomic_DNA"/>
</dbReference>
<dbReference type="OrthoDB" id="12155at10239"/>
<dbReference type="Proteomes" id="UP000185284">
    <property type="component" value="Segment"/>
</dbReference>
<evidence type="ECO:0000313" key="3">
    <source>
        <dbReference type="EMBL" id="AIX44982.1"/>
    </source>
</evidence>
<dbReference type="KEGG" id="vg:24172207"/>
<dbReference type="Proteomes" id="UP000185283">
    <property type="component" value="Segment"/>
</dbReference>